<dbReference type="eggNOG" id="COG1670">
    <property type="taxonomic scope" value="Bacteria"/>
</dbReference>
<protein>
    <submittedName>
        <fullName evidence="2">GCN5-related N-acetyltransferase</fullName>
    </submittedName>
</protein>
<evidence type="ECO:0000313" key="2">
    <source>
        <dbReference type="EMBL" id="ADU26934.1"/>
    </source>
</evidence>
<dbReference type="GO" id="GO:0016747">
    <property type="term" value="F:acyltransferase activity, transferring groups other than amino-acyl groups"/>
    <property type="evidence" value="ECO:0007669"/>
    <property type="project" value="InterPro"/>
</dbReference>
<organism evidence="2 3">
    <name type="scientific">Ethanoligenens harbinense (strain DSM 18485 / JCM 12961 / CGMCC 1.5033 / YUAN-3)</name>
    <dbReference type="NCBI Taxonomy" id="663278"/>
    <lineage>
        <taxon>Bacteria</taxon>
        <taxon>Bacillati</taxon>
        <taxon>Bacillota</taxon>
        <taxon>Clostridia</taxon>
        <taxon>Eubacteriales</taxon>
        <taxon>Oscillospiraceae</taxon>
        <taxon>Ethanoligenens</taxon>
    </lineage>
</organism>
<dbReference type="SUPFAM" id="SSF55729">
    <property type="entry name" value="Acyl-CoA N-acyltransferases (Nat)"/>
    <property type="match status" value="1"/>
</dbReference>
<sequence>MRTPILETERLLLRPLTSADAGAAFHNWSGDREATKYMRWELHQTVEDARAWLAREEKNVMSDTAYNWGFVLKTAGELIGSGGLFYTRKHDMMELGYILARSQWKQGLATEAARSIVEFANHTLRLSQLFCCHAVENTASGNVMRKVGFVYQNDGMYSSFDGKRMFRCKEYVLRFADAEPPC</sequence>
<reference evidence="2 3" key="1">
    <citation type="submission" date="2010-12" db="EMBL/GenBank/DDBJ databases">
        <title>Complete sequence of Ethanoligenens harbinense YUAN-3.</title>
        <authorList>
            <person name="Lucas S."/>
            <person name="Copeland A."/>
            <person name="Lapidus A."/>
            <person name="Cheng J.-F."/>
            <person name="Bruce D."/>
            <person name="Goodwin L."/>
            <person name="Pitluck S."/>
            <person name="Chertkov O."/>
            <person name="Misra M."/>
            <person name="Detter J.C."/>
            <person name="Han C."/>
            <person name="Tapia R."/>
            <person name="Land M."/>
            <person name="Hauser L."/>
            <person name="Jeffries C."/>
            <person name="Kyrpides N."/>
            <person name="Ivanova N."/>
            <person name="Mikhailova N."/>
            <person name="Wang A."/>
            <person name="Mouttaki H."/>
            <person name="He Z."/>
            <person name="Zhou J."/>
            <person name="Hemme C.L."/>
            <person name="Woyke T."/>
        </authorList>
    </citation>
    <scope>NUCLEOTIDE SEQUENCE [LARGE SCALE GENOMIC DNA]</scope>
    <source>
        <strain evidence="3">DSM 18485 / JCM 12961 / CGMCC 1.5033 / YUAN-3</strain>
    </source>
</reference>
<dbReference type="RefSeq" id="WP_013485289.1">
    <property type="nucleotide sequence ID" value="NC_014828.1"/>
</dbReference>
<dbReference type="Gene3D" id="3.40.630.30">
    <property type="match status" value="1"/>
</dbReference>
<dbReference type="Proteomes" id="UP000001551">
    <property type="component" value="Chromosome"/>
</dbReference>
<dbReference type="PROSITE" id="PS51186">
    <property type="entry name" value="GNAT"/>
    <property type="match status" value="1"/>
</dbReference>
<dbReference type="EMBL" id="CP002400">
    <property type="protein sequence ID" value="ADU26934.1"/>
    <property type="molecule type" value="Genomic_DNA"/>
</dbReference>
<gene>
    <name evidence="2" type="ordered locus">Ethha_1397</name>
</gene>
<feature type="domain" description="N-acetyltransferase" evidence="1">
    <location>
        <begin position="11"/>
        <end position="170"/>
    </location>
</feature>
<proteinExistence type="predicted"/>
<name>E6U6W7_ETHHY</name>
<dbReference type="Pfam" id="PF13302">
    <property type="entry name" value="Acetyltransf_3"/>
    <property type="match status" value="1"/>
</dbReference>
<dbReference type="PANTHER" id="PTHR43792:SF1">
    <property type="entry name" value="N-ACETYLTRANSFERASE DOMAIN-CONTAINING PROTEIN"/>
    <property type="match status" value="1"/>
</dbReference>
<evidence type="ECO:0000313" key="3">
    <source>
        <dbReference type="Proteomes" id="UP000001551"/>
    </source>
</evidence>
<accession>E6U6W7</accession>
<keyword evidence="2" id="KW-0808">Transferase</keyword>
<dbReference type="InterPro" id="IPR051531">
    <property type="entry name" value="N-acetyltransferase"/>
</dbReference>
<dbReference type="AlphaFoldDB" id="E6U6W7"/>
<dbReference type="InterPro" id="IPR000182">
    <property type="entry name" value="GNAT_dom"/>
</dbReference>
<evidence type="ECO:0000259" key="1">
    <source>
        <dbReference type="PROSITE" id="PS51186"/>
    </source>
</evidence>
<dbReference type="STRING" id="663278.Ethha_1397"/>
<dbReference type="HOGENOM" id="CLU_013985_3_4_9"/>
<keyword evidence="3" id="KW-1185">Reference proteome</keyword>
<dbReference type="InterPro" id="IPR016181">
    <property type="entry name" value="Acyl_CoA_acyltransferase"/>
</dbReference>
<dbReference type="PANTHER" id="PTHR43792">
    <property type="entry name" value="GNAT FAMILY, PUTATIVE (AFU_ORTHOLOGUE AFUA_3G00765)-RELATED-RELATED"/>
    <property type="match status" value="1"/>
</dbReference>
<dbReference type="KEGG" id="eha:Ethha_1397"/>